<keyword evidence="2 7" id="KW-0349">Heme</keyword>
<evidence type="ECO:0000256" key="7">
    <source>
        <dbReference type="PIRSR" id="PIRSR602401-1"/>
    </source>
</evidence>
<keyword evidence="3 7" id="KW-0479">Metal-binding</keyword>
<keyword evidence="5 7" id="KW-0408">Iron</keyword>
<evidence type="ECO:0000256" key="6">
    <source>
        <dbReference type="ARBA" id="ARBA00023033"/>
    </source>
</evidence>
<gene>
    <name evidence="8" type="ORF">K503DRAFT_794565</name>
</gene>
<proteinExistence type="inferred from homology"/>
<reference evidence="8 9" key="1">
    <citation type="submission" date="2016-06" db="EMBL/GenBank/DDBJ databases">
        <title>Comparative genomics of the ectomycorrhizal sister species Rhizopogon vinicolor and Rhizopogon vesiculosus (Basidiomycota: Boletales) reveals a divergence of the mating type B locus.</title>
        <authorList>
            <consortium name="DOE Joint Genome Institute"/>
            <person name="Mujic A.B."/>
            <person name="Kuo A."/>
            <person name="Tritt A."/>
            <person name="Lipzen A."/>
            <person name="Chen C."/>
            <person name="Johnson J."/>
            <person name="Sharma A."/>
            <person name="Barry K."/>
            <person name="Grigoriev I.V."/>
            <person name="Spatafora J.W."/>
        </authorList>
    </citation>
    <scope>NUCLEOTIDE SEQUENCE [LARGE SCALE GENOMIC DNA]</scope>
    <source>
        <strain evidence="8 9">AM-OR11-026</strain>
    </source>
</reference>
<dbReference type="InterPro" id="IPR002401">
    <property type="entry name" value="Cyt_P450_E_grp-I"/>
</dbReference>
<evidence type="ECO:0000313" key="8">
    <source>
        <dbReference type="EMBL" id="OAX33187.1"/>
    </source>
</evidence>
<dbReference type="GO" id="GO:0016705">
    <property type="term" value="F:oxidoreductase activity, acting on paired donors, with incorporation or reduction of molecular oxygen"/>
    <property type="evidence" value="ECO:0007669"/>
    <property type="project" value="InterPro"/>
</dbReference>
<evidence type="ECO:0000313" key="9">
    <source>
        <dbReference type="Proteomes" id="UP000092154"/>
    </source>
</evidence>
<keyword evidence="9" id="KW-1185">Reference proteome</keyword>
<dbReference type="InterPro" id="IPR036396">
    <property type="entry name" value="Cyt_P450_sf"/>
</dbReference>
<dbReference type="InParanoid" id="A0A1B7MKS5"/>
<evidence type="ECO:0000256" key="3">
    <source>
        <dbReference type="ARBA" id="ARBA00022723"/>
    </source>
</evidence>
<protein>
    <submittedName>
        <fullName evidence="8">Cytochrome P450</fullName>
    </submittedName>
</protein>
<dbReference type="EMBL" id="KV448819">
    <property type="protein sequence ID" value="OAX33187.1"/>
    <property type="molecule type" value="Genomic_DNA"/>
</dbReference>
<dbReference type="GO" id="GO:0005506">
    <property type="term" value="F:iron ion binding"/>
    <property type="evidence" value="ECO:0007669"/>
    <property type="project" value="InterPro"/>
</dbReference>
<evidence type="ECO:0000256" key="1">
    <source>
        <dbReference type="ARBA" id="ARBA00010617"/>
    </source>
</evidence>
<name>A0A1B7MKS5_9AGAM</name>
<comment type="similarity">
    <text evidence="1">Belongs to the cytochrome P450 family.</text>
</comment>
<dbReference type="SUPFAM" id="SSF48264">
    <property type="entry name" value="Cytochrome P450"/>
    <property type="match status" value="1"/>
</dbReference>
<dbReference type="OrthoDB" id="1470350at2759"/>
<dbReference type="InterPro" id="IPR001128">
    <property type="entry name" value="Cyt_P450"/>
</dbReference>
<dbReference type="Proteomes" id="UP000092154">
    <property type="component" value="Unassembled WGS sequence"/>
</dbReference>
<dbReference type="Pfam" id="PF00067">
    <property type="entry name" value="p450"/>
    <property type="match status" value="1"/>
</dbReference>
<comment type="cofactor">
    <cofactor evidence="7">
        <name>heme</name>
        <dbReference type="ChEBI" id="CHEBI:30413"/>
    </cofactor>
</comment>
<dbReference type="GO" id="GO:0004497">
    <property type="term" value="F:monooxygenase activity"/>
    <property type="evidence" value="ECO:0007669"/>
    <property type="project" value="UniProtKB-KW"/>
</dbReference>
<sequence>MSMFDSLGDRRCLVQLLESRHTPCETHVNKSGPDIIPDAPFWPNTIGNLWIADAQTIRESRGRFLSSFRKNIVVSEGDEWKHYREIVAPIMMFSDRNDRLIWDATTQVMLELLDTVWEGKDEVLALFAIGAAGFGRPISWKEDSVIPSGHQMTFRDALHATLQGIILKVLLPTWAMGFTKGFRHGIQDLHSMSCRSRYRTEMIQERKGSRCKEDDHDLLSRLLAANDDENLSEGEVKLSDSELIGSYDLRLYCGRITTAHSLAFALALLALYSDKQEELYQHIKRVLPDGRIPTYDDMPSLGYCSAPSVENTTFTITDVDGMKRTVTVPQEIVLTLDIIGLHYNPGYWEDPYTFKPERFLGDWNRDAFLPFSADAQINEGYRACVGRKFSETEAAADEPQFAGESYEQREVRILDARSVLTPAPTHIPLVFKQRS</sequence>
<evidence type="ECO:0000256" key="5">
    <source>
        <dbReference type="ARBA" id="ARBA00023004"/>
    </source>
</evidence>
<dbReference type="InterPro" id="IPR050196">
    <property type="entry name" value="Cytochrome_P450_Monoox"/>
</dbReference>
<dbReference type="AlphaFoldDB" id="A0A1B7MKS5"/>
<dbReference type="PRINTS" id="PR00463">
    <property type="entry name" value="EP450I"/>
</dbReference>
<evidence type="ECO:0000256" key="2">
    <source>
        <dbReference type="ARBA" id="ARBA00022617"/>
    </source>
</evidence>
<keyword evidence="6" id="KW-0503">Monooxygenase</keyword>
<organism evidence="8 9">
    <name type="scientific">Rhizopogon vinicolor AM-OR11-026</name>
    <dbReference type="NCBI Taxonomy" id="1314800"/>
    <lineage>
        <taxon>Eukaryota</taxon>
        <taxon>Fungi</taxon>
        <taxon>Dikarya</taxon>
        <taxon>Basidiomycota</taxon>
        <taxon>Agaricomycotina</taxon>
        <taxon>Agaricomycetes</taxon>
        <taxon>Agaricomycetidae</taxon>
        <taxon>Boletales</taxon>
        <taxon>Suillineae</taxon>
        <taxon>Rhizopogonaceae</taxon>
        <taxon>Rhizopogon</taxon>
    </lineage>
</organism>
<dbReference type="PANTHER" id="PTHR24291">
    <property type="entry name" value="CYTOCHROME P450 FAMILY 4"/>
    <property type="match status" value="1"/>
</dbReference>
<accession>A0A1B7MKS5</accession>
<keyword evidence="4" id="KW-0560">Oxidoreductase</keyword>
<evidence type="ECO:0000256" key="4">
    <source>
        <dbReference type="ARBA" id="ARBA00023002"/>
    </source>
</evidence>
<dbReference type="Gene3D" id="1.10.630.10">
    <property type="entry name" value="Cytochrome P450"/>
    <property type="match status" value="1"/>
</dbReference>
<dbReference type="STRING" id="1314800.A0A1B7MKS5"/>
<feature type="binding site" description="axial binding residue" evidence="7">
    <location>
        <position position="384"/>
    </location>
    <ligand>
        <name>heme</name>
        <dbReference type="ChEBI" id="CHEBI:30413"/>
    </ligand>
    <ligandPart>
        <name>Fe</name>
        <dbReference type="ChEBI" id="CHEBI:18248"/>
    </ligandPart>
</feature>
<dbReference type="GO" id="GO:0020037">
    <property type="term" value="F:heme binding"/>
    <property type="evidence" value="ECO:0007669"/>
    <property type="project" value="InterPro"/>
</dbReference>
<dbReference type="PANTHER" id="PTHR24291:SF50">
    <property type="entry name" value="BIFUNCTIONAL ALBAFLAVENONE MONOOXYGENASE_TERPENE SYNTHASE"/>
    <property type="match status" value="1"/>
</dbReference>